<evidence type="ECO:0000256" key="11">
    <source>
        <dbReference type="ARBA" id="ARBA00023146"/>
    </source>
</evidence>
<dbReference type="InterPro" id="IPR004188">
    <property type="entry name" value="Phe-tRNA_ligase_II_N"/>
</dbReference>
<comment type="cofactor">
    <cofactor evidence="13">
        <name>Mg(2+)</name>
        <dbReference type="ChEBI" id="CHEBI:18420"/>
    </cofactor>
    <text evidence="13">Binds 2 magnesium ions per tetramer.</text>
</comment>
<dbReference type="NCBIfam" id="TIGR00468">
    <property type="entry name" value="pheS"/>
    <property type="match status" value="1"/>
</dbReference>
<dbReference type="SUPFAM" id="SSF46589">
    <property type="entry name" value="tRNA-binding arm"/>
    <property type="match status" value="1"/>
</dbReference>
<evidence type="ECO:0000256" key="9">
    <source>
        <dbReference type="ARBA" id="ARBA00022842"/>
    </source>
</evidence>
<dbReference type="EMBL" id="MGGD01000054">
    <property type="protein sequence ID" value="OGM19840.1"/>
    <property type="molecule type" value="Genomic_DNA"/>
</dbReference>
<keyword evidence="5 13" id="KW-0436">Ligase</keyword>
<dbReference type="Pfam" id="PF02912">
    <property type="entry name" value="Phe_tRNA-synt_N"/>
    <property type="match status" value="1"/>
</dbReference>
<dbReference type="InterPro" id="IPR010978">
    <property type="entry name" value="tRNA-bd_arm"/>
</dbReference>
<evidence type="ECO:0000256" key="12">
    <source>
        <dbReference type="ARBA" id="ARBA00049255"/>
    </source>
</evidence>
<dbReference type="InterPro" id="IPR002319">
    <property type="entry name" value="Phenylalanyl-tRNA_Synthase"/>
</dbReference>
<dbReference type="GO" id="GO:0005737">
    <property type="term" value="C:cytoplasm"/>
    <property type="evidence" value="ECO:0007669"/>
    <property type="project" value="UniProtKB-SubCell"/>
</dbReference>
<dbReference type="SUPFAM" id="SSF55681">
    <property type="entry name" value="Class II aaRS and biotin synthetases"/>
    <property type="match status" value="1"/>
</dbReference>
<dbReference type="CDD" id="cd00496">
    <property type="entry name" value="PheRS_alpha_core"/>
    <property type="match status" value="1"/>
</dbReference>
<gene>
    <name evidence="13" type="primary">pheS</name>
    <name evidence="15" type="ORF">A2771_01000</name>
</gene>
<dbReference type="InterPro" id="IPR045864">
    <property type="entry name" value="aa-tRNA-synth_II/BPL/LPL"/>
</dbReference>
<evidence type="ECO:0000256" key="6">
    <source>
        <dbReference type="ARBA" id="ARBA00022723"/>
    </source>
</evidence>
<keyword evidence="10 13" id="KW-0648">Protein biosynthesis</keyword>
<organism evidence="15 16">
    <name type="scientific">Candidatus Woesebacteria bacterium RIFCSPHIGHO2_01_FULL_38_26b</name>
    <dbReference type="NCBI Taxonomy" id="1802491"/>
    <lineage>
        <taxon>Bacteria</taxon>
        <taxon>Candidatus Woeseibacteriota</taxon>
    </lineage>
</organism>
<dbReference type="GO" id="GO:0006432">
    <property type="term" value="P:phenylalanyl-tRNA aminoacylation"/>
    <property type="evidence" value="ECO:0007669"/>
    <property type="project" value="UniProtKB-UniRule"/>
</dbReference>
<evidence type="ECO:0000256" key="3">
    <source>
        <dbReference type="ARBA" id="ARBA00011209"/>
    </source>
</evidence>
<keyword evidence="8 13" id="KW-0067">ATP-binding</keyword>
<comment type="subcellular location">
    <subcellularLocation>
        <location evidence="1 13">Cytoplasm</location>
    </subcellularLocation>
</comment>
<evidence type="ECO:0000256" key="4">
    <source>
        <dbReference type="ARBA" id="ARBA00022490"/>
    </source>
</evidence>
<dbReference type="GO" id="GO:0000287">
    <property type="term" value="F:magnesium ion binding"/>
    <property type="evidence" value="ECO:0007669"/>
    <property type="project" value="UniProtKB-UniRule"/>
</dbReference>
<dbReference type="GO" id="GO:0004826">
    <property type="term" value="F:phenylalanine-tRNA ligase activity"/>
    <property type="evidence" value="ECO:0007669"/>
    <property type="project" value="UniProtKB-UniRule"/>
</dbReference>
<dbReference type="HAMAP" id="MF_00281">
    <property type="entry name" value="Phe_tRNA_synth_alpha1"/>
    <property type="match status" value="1"/>
</dbReference>
<dbReference type="Pfam" id="PF01409">
    <property type="entry name" value="tRNA-synt_2d"/>
    <property type="match status" value="1"/>
</dbReference>
<accession>A0A1F7XY09</accession>
<dbReference type="EC" id="6.1.1.20" evidence="13"/>
<evidence type="ECO:0000256" key="2">
    <source>
        <dbReference type="ARBA" id="ARBA00010207"/>
    </source>
</evidence>
<comment type="similarity">
    <text evidence="2 13">Belongs to the class-II aminoacyl-tRNA synthetase family. Phe-tRNA synthetase alpha subunit type 1 subfamily.</text>
</comment>
<dbReference type="PANTHER" id="PTHR11538">
    <property type="entry name" value="PHENYLALANYL-TRNA SYNTHETASE"/>
    <property type="match status" value="1"/>
</dbReference>
<evidence type="ECO:0000256" key="5">
    <source>
        <dbReference type="ARBA" id="ARBA00022598"/>
    </source>
</evidence>
<dbReference type="Proteomes" id="UP000176741">
    <property type="component" value="Unassembled WGS sequence"/>
</dbReference>
<dbReference type="AlphaFoldDB" id="A0A1F7XY09"/>
<comment type="subunit">
    <text evidence="3 13">Tetramer of two alpha and two beta subunits.</text>
</comment>
<dbReference type="Gene3D" id="3.30.930.10">
    <property type="entry name" value="Bira Bifunctional Protein, Domain 2"/>
    <property type="match status" value="1"/>
</dbReference>
<feature type="domain" description="Aminoacyl-transfer RNA synthetases class-II family profile" evidence="14">
    <location>
        <begin position="110"/>
        <end position="336"/>
    </location>
</feature>
<keyword evidence="4 13" id="KW-0963">Cytoplasm</keyword>
<evidence type="ECO:0000313" key="16">
    <source>
        <dbReference type="Proteomes" id="UP000176741"/>
    </source>
</evidence>
<evidence type="ECO:0000256" key="10">
    <source>
        <dbReference type="ARBA" id="ARBA00022917"/>
    </source>
</evidence>
<name>A0A1F7XY09_9BACT</name>
<comment type="catalytic activity">
    <reaction evidence="12 13">
        <text>tRNA(Phe) + L-phenylalanine + ATP = L-phenylalanyl-tRNA(Phe) + AMP + diphosphate + H(+)</text>
        <dbReference type="Rhea" id="RHEA:19413"/>
        <dbReference type="Rhea" id="RHEA-COMP:9668"/>
        <dbReference type="Rhea" id="RHEA-COMP:9699"/>
        <dbReference type="ChEBI" id="CHEBI:15378"/>
        <dbReference type="ChEBI" id="CHEBI:30616"/>
        <dbReference type="ChEBI" id="CHEBI:33019"/>
        <dbReference type="ChEBI" id="CHEBI:58095"/>
        <dbReference type="ChEBI" id="CHEBI:78442"/>
        <dbReference type="ChEBI" id="CHEBI:78531"/>
        <dbReference type="ChEBI" id="CHEBI:456215"/>
        <dbReference type="EC" id="6.1.1.20"/>
    </reaction>
</comment>
<keyword evidence="11 13" id="KW-0030">Aminoacyl-tRNA synthetase</keyword>
<dbReference type="InterPro" id="IPR004529">
    <property type="entry name" value="Phe-tRNA-synth_IIc_asu"/>
</dbReference>
<dbReference type="InterPro" id="IPR022911">
    <property type="entry name" value="Phe_tRNA_ligase_alpha1_bac"/>
</dbReference>
<evidence type="ECO:0000256" key="13">
    <source>
        <dbReference type="HAMAP-Rule" id="MF_00281"/>
    </source>
</evidence>
<evidence type="ECO:0000259" key="14">
    <source>
        <dbReference type="PROSITE" id="PS50862"/>
    </source>
</evidence>
<comment type="caution">
    <text evidence="15">The sequence shown here is derived from an EMBL/GenBank/DDBJ whole genome shotgun (WGS) entry which is preliminary data.</text>
</comment>
<dbReference type="InterPro" id="IPR006195">
    <property type="entry name" value="aa-tRNA-synth_II"/>
</dbReference>
<dbReference type="GO" id="GO:0000049">
    <property type="term" value="F:tRNA binding"/>
    <property type="evidence" value="ECO:0007669"/>
    <property type="project" value="InterPro"/>
</dbReference>
<evidence type="ECO:0000256" key="7">
    <source>
        <dbReference type="ARBA" id="ARBA00022741"/>
    </source>
</evidence>
<evidence type="ECO:0000256" key="1">
    <source>
        <dbReference type="ARBA" id="ARBA00004496"/>
    </source>
</evidence>
<evidence type="ECO:0000313" key="15">
    <source>
        <dbReference type="EMBL" id="OGM19840.1"/>
    </source>
</evidence>
<dbReference type="GO" id="GO:0005524">
    <property type="term" value="F:ATP binding"/>
    <property type="evidence" value="ECO:0007669"/>
    <property type="project" value="UniProtKB-UniRule"/>
</dbReference>
<dbReference type="PANTHER" id="PTHR11538:SF41">
    <property type="entry name" value="PHENYLALANINE--TRNA LIGASE, MITOCHONDRIAL"/>
    <property type="match status" value="1"/>
</dbReference>
<evidence type="ECO:0000256" key="8">
    <source>
        <dbReference type="ARBA" id="ARBA00022840"/>
    </source>
</evidence>
<sequence length="344" mass="39193">MHDEVLNIKNEAIARIMEARDLDELAEIKIGYLGRKGKITLLFRDLKNIPNEKRREIGNKINDSKKAIELTLSKKGEELTNTSLKNKSDIDLTIPGIIPNIGHLHPQTIVLNEILEIFNHLGYQVADGPEIEKDYYNFEVLNFPDDHPARDAQQTMFIDVANTKYKLGELIPRTHTSAMQGRVMEKTTPPFRVIVPGRCFRYEQVDTSHGVEFWQVEGFVVDKQVHLTDLFGTIEFVLKSLFGQSTKIKFATTFFPFVEPGVDAYIECTVCNGRGCSFCKKSGWSEIMPAGMIHPNVLKHSKIDSSKWSGFAFAMGLSRVVTLKYKIEDLRVLHTPDYQILKQF</sequence>
<reference evidence="15 16" key="1">
    <citation type="journal article" date="2016" name="Nat. Commun.">
        <title>Thousands of microbial genomes shed light on interconnected biogeochemical processes in an aquifer system.</title>
        <authorList>
            <person name="Anantharaman K."/>
            <person name="Brown C.T."/>
            <person name="Hug L.A."/>
            <person name="Sharon I."/>
            <person name="Castelle C.J."/>
            <person name="Probst A.J."/>
            <person name="Thomas B.C."/>
            <person name="Singh A."/>
            <person name="Wilkins M.J."/>
            <person name="Karaoz U."/>
            <person name="Brodie E.L."/>
            <person name="Williams K.H."/>
            <person name="Hubbard S.S."/>
            <person name="Banfield J.F."/>
        </authorList>
    </citation>
    <scope>NUCLEOTIDE SEQUENCE [LARGE SCALE GENOMIC DNA]</scope>
</reference>
<dbReference type="PROSITE" id="PS50862">
    <property type="entry name" value="AA_TRNA_LIGASE_II"/>
    <property type="match status" value="1"/>
</dbReference>
<keyword evidence="9 13" id="KW-0460">Magnesium</keyword>
<keyword evidence="7 13" id="KW-0547">Nucleotide-binding</keyword>
<feature type="binding site" evidence="13">
    <location>
        <position position="259"/>
    </location>
    <ligand>
        <name>Mg(2+)</name>
        <dbReference type="ChEBI" id="CHEBI:18420"/>
        <note>shared with beta subunit</note>
    </ligand>
</feature>
<protein>
    <recommendedName>
        <fullName evidence="13">Phenylalanine--tRNA ligase alpha subunit</fullName>
        <ecNumber evidence="13">6.1.1.20</ecNumber>
    </recommendedName>
    <alternativeName>
        <fullName evidence="13">Phenylalanyl-tRNA synthetase alpha subunit</fullName>
        <shortName evidence="13">PheRS</shortName>
    </alternativeName>
</protein>
<proteinExistence type="inferred from homology"/>
<keyword evidence="6 13" id="KW-0479">Metal-binding</keyword>